<gene>
    <name evidence="3" type="ORF">BO94DRAFT_422063</name>
</gene>
<dbReference type="InterPro" id="IPR002227">
    <property type="entry name" value="Tyrosinase_Cu-bd"/>
</dbReference>
<dbReference type="GO" id="GO:0046872">
    <property type="term" value="F:metal ion binding"/>
    <property type="evidence" value="ECO:0007669"/>
    <property type="project" value="UniProtKB-KW"/>
</dbReference>
<reference evidence="3 4" key="1">
    <citation type="submission" date="2016-12" db="EMBL/GenBank/DDBJ databases">
        <title>The genomes of Aspergillus section Nigri reveals drivers in fungal speciation.</title>
        <authorList>
            <consortium name="DOE Joint Genome Institute"/>
            <person name="Vesth T.C."/>
            <person name="Nybo J."/>
            <person name="Theobald S."/>
            <person name="Brandl J."/>
            <person name="Frisvad J.C."/>
            <person name="Nielsen K.F."/>
            <person name="Lyhne E.K."/>
            <person name="Kogle M.E."/>
            <person name="Kuo A."/>
            <person name="Riley R."/>
            <person name="Clum A."/>
            <person name="Nolan M."/>
            <person name="Lipzen A."/>
            <person name="Salamov A."/>
            <person name="Henrissat B."/>
            <person name="Wiebenga A."/>
            <person name="De Vries R.P."/>
            <person name="Grigoriev I.V."/>
            <person name="Mortensen U.H."/>
            <person name="Andersen M.R."/>
            <person name="Baker S.E."/>
        </authorList>
    </citation>
    <scope>NUCLEOTIDE SEQUENCE [LARGE SCALE GENOMIC DNA]</scope>
    <source>
        <strain evidence="3 4">CBS 115572</strain>
    </source>
</reference>
<dbReference type="PANTHER" id="PTHR11474">
    <property type="entry name" value="TYROSINASE FAMILY MEMBER"/>
    <property type="match status" value="1"/>
</dbReference>
<dbReference type="GO" id="GO:0016491">
    <property type="term" value="F:oxidoreductase activity"/>
    <property type="evidence" value="ECO:0007669"/>
    <property type="project" value="InterPro"/>
</dbReference>
<evidence type="ECO:0000256" key="1">
    <source>
        <dbReference type="ARBA" id="ARBA00022723"/>
    </source>
</evidence>
<feature type="non-terminal residue" evidence="3">
    <location>
        <position position="260"/>
    </location>
</feature>
<dbReference type="SUPFAM" id="SSF48056">
    <property type="entry name" value="Di-copper centre-containing domain"/>
    <property type="match status" value="1"/>
</dbReference>
<comment type="caution">
    <text evidence="3">The sequence shown here is derived from an EMBL/GenBank/DDBJ whole genome shotgun (WGS) entry which is preliminary data.</text>
</comment>
<organism evidence="3 4">
    <name type="scientific">Aspergillus sclerotioniger CBS 115572</name>
    <dbReference type="NCBI Taxonomy" id="1450535"/>
    <lineage>
        <taxon>Eukaryota</taxon>
        <taxon>Fungi</taxon>
        <taxon>Dikarya</taxon>
        <taxon>Ascomycota</taxon>
        <taxon>Pezizomycotina</taxon>
        <taxon>Eurotiomycetes</taxon>
        <taxon>Eurotiomycetidae</taxon>
        <taxon>Eurotiales</taxon>
        <taxon>Aspergillaceae</taxon>
        <taxon>Aspergillus</taxon>
        <taxon>Aspergillus subgen. Circumdati</taxon>
    </lineage>
</organism>
<dbReference type="Pfam" id="PF00264">
    <property type="entry name" value="Tyrosinase"/>
    <property type="match status" value="1"/>
</dbReference>
<dbReference type="PANTHER" id="PTHR11474:SF127">
    <property type="entry name" value="TYROSINASE COPPER-BINDING DOMAIN-CONTAINING PROTEIN"/>
    <property type="match status" value="1"/>
</dbReference>
<dbReference type="OrthoDB" id="6132182at2759"/>
<evidence type="ECO:0000259" key="2">
    <source>
        <dbReference type="Pfam" id="PF00264"/>
    </source>
</evidence>
<name>A0A317WL88_9EURO</name>
<dbReference type="STRING" id="1450535.A0A317WL88"/>
<protein>
    <submittedName>
        <fullName evidence="3">Di-copper centre-containing protein</fullName>
    </submittedName>
</protein>
<keyword evidence="1" id="KW-0479">Metal-binding</keyword>
<evidence type="ECO:0000313" key="3">
    <source>
        <dbReference type="EMBL" id="PWY87089.1"/>
    </source>
</evidence>
<dbReference type="EMBL" id="MSFK01000014">
    <property type="protein sequence ID" value="PWY87089.1"/>
    <property type="molecule type" value="Genomic_DNA"/>
</dbReference>
<dbReference type="InterPro" id="IPR050316">
    <property type="entry name" value="Tyrosinase/Hemocyanin"/>
</dbReference>
<feature type="non-terminal residue" evidence="3">
    <location>
        <position position="1"/>
    </location>
</feature>
<dbReference type="Proteomes" id="UP000246702">
    <property type="component" value="Unassembled WGS sequence"/>
</dbReference>
<proteinExistence type="predicted"/>
<feature type="domain" description="Tyrosinase copper-binding" evidence="2">
    <location>
        <begin position="27"/>
        <end position="201"/>
    </location>
</feature>
<dbReference type="AlphaFoldDB" id="A0A317WL88"/>
<dbReference type="Gene3D" id="1.10.1280.10">
    <property type="entry name" value="Di-copper center containing domain from catechol oxidase"/>
    <property type="match status" value="1"/>
</dbReference>
<dbReference type="GeneID" id="37109553"/>
<dbReference type="RefSeq" id="XP_025467297.1">
    <property type="nucleotide sequence ID" value="XM_025607410.1"/>
</dbReference>
<keyword evidence="4" id="KW-1185">Reference proteome</keyword>
<sequence>EKKAYLAAARCLTRTLSPRGPSVAIHDEFSLLHSRTGNYSHNAAPFLPWHRYFIQAYEQALHTHCNYTDTLPYWDWTLDHANLIRSPIWHPIDGFGSNGSGPDSVAAGHCVQDGPFAGFTAAYFEGTYHPHCLSRGFLNEETIKRVGNLTVKPSILQEIITQNSTYFDFLLSVEQMSHLTIPYIVQGDFSKVTAPNDRLWWSWQLVGTDRRKQYNGIARSESTEEARLTDRLEFGGIVMESPRVEDVMDTEGGVLCYRYD</sequence>
<dbReference type="InterPro" id="IPR008922">
    <property type="entry name" value="Di-copper_centre_dom_sf"/>
</dbReference>
<evidence type="ECO:0000313" key="4">
    <source>
        <dbReference type="Proteomes" id="UP000246702"/>
    </source>
</evidence>
<accession>A0A317WL88</accession>